<gene>
    <name evidence="2" type="ORF">PBY51_009174</name>
</gene>
<feature type="compositionally biased region" description="Polar residues" evidence="1">
    <location>
        <begin position="85"/>
        <end position="94"/>
    </location>
</feature>
<evidence type="ECO:0000313" key="3">
    <source>
        <dbReference type="Proteomes" id="UP001346869"/>
    </source>
</evidence>
<sequence length="94" mass="10355">MSVCQLTAARPRPIRKNLPPSSSLLPLLHINPLPNTPALPTISHHTLYLVHNTDCNRFPLWSVHGSNTDSVAEAANRGGGERSGTRPSLQRTRW</sequence>
<keyword evidence="3" id="KW-1185">Reference proteome</keyword>
<feature type="region of interest" description="Disordered" evidence="1">
    <location>
        <begin position="70"/>
        <end position="94"/>
    </location>
</feature>
<proteinExistence type="predicted"/>
<dbReference type="EMBL" id="JAUZQC010000007">
    <property type="protein sequence ID" value="KAK5868133.1"/>
    <property type="molecule type" value="Genomic_DNA"/>
</dbReference>
<accession>A0AAN8AUV8</accession>
<feature type="region of interest" description="Disordered" evidence="1">
    <location>
        <begin position="1"/>
        <end position="20"/>
    </location>
</feature>
<reference evidence="2 3" key="2">
    <citation type="journal article" date="2023" name="Mol. Biol. Evol.">
        <title>Genomics of Secondarily Temperate Adaptation in the Only Non-Antarctic Icefish.</title>
        <authorList>
            <person name="Rivera-Colon A.G."/>
            <person name="Rayamajhi N."/>
            <person name="Minhas B.F."/>
            <person name="Madrigal G."/>
            <person name="Bilyk K.T."/>
            <person name="Yoon V."/>
            <person name="Hune M."/>
            <person name="Gregory S."/>
            <person name="Cheng C.H.C."/>
            <person name="Catchen J.M."/>
        </authorList>
    </citation>
    <scope>NUCLEOTIDE SEQUENCE [LARGE SCALE GENOMIC DNA]</scope>
    <source>
        <strain evidence="2">JMC-PN-2008</strain>
    </source>
</reference>
<dbReference type="Proteomes" id="UP001346869">
    <property type="component" value="Unassembled WGS sequence"/>
</dbReference>
<organism evidence="2 3">
    <name type="scientific">Eleginops maclovinus</name>
    <name type="common">Patagonian blennie</name>
    <name type="synonym">Eleginus maclovinus</name>
    <dbReference type="NCBI Taxonomy" id="56733"/>
    <lineage>
        <taxon>Eukaryota</taxon>
        <taxon>Metazoa</taxon>
        <taxon>Chordata</taxon>
        <taxon>Craniata</taxon>
        <taxon>Vertebrata</taxon>
        <taxon>Euteleostomi</taxon>
        <taxon>Actinopterygii</taxon>
        <taxon>Neopterygii</taxon>
        <taxon>Teleostei</taxon>
        <taxon>Neoteleostei</taxon>
        <taxon>Acanthomorphata</taxon>
        <taxon>Eupercaria</taxon>
        <taxon>Perciformes</taxon>
        <taxon>Notothenioidei</taxon>
        <taxon>Eleginopidae</taxon>
        <taxon>Eleginops</taxon>
    </lineage>
</organism>
<evidence type="ECO:0000313" key="2">
    <source>
        <dbReference type="EMBL" id="KAK5868133.1"/>
    </source>
</evidence>
<protein>
    <submittedName>
        <fullName evidence="2">Uncharacterized protein</fullName>
    </submittedName>
</protein>
<name>A0AAN8AUV8_ELEMC</name>
<evidence type="ECO:0000256" key="1">
    <source>
        <dbReference type="SAM" id="MobiDB-lite"/>
    </source>
</evidence>
<reference evidence="2 3" key="1">
    <citation type="journal article" date="2023" name="Genes (Basel)">
        <title>Chromosome-Level Genome Assembly and Circadian Gene Repertoire of the Patagonia Blennie Eleginops maclovinus-The Closest Ancestral Proxy of Antarctic Cryonotothenioids.</title>
        <authorList>
            <person name="Cheng C.C."/>
            <person name="Rivera-Colon A.G."/>
            <person name="Minhas B.F."/>
            <person name="Wilson L."/>
            <person name="Rayamajhi N."/>
            <person name="Vargas-Chacoff L."/>
            <person name="Catchen J.M."/>
        </authorList>
    </citation>
    <scope>NUCLEOTIDE SEQUENCE [LARGE SCALE GENOMIC DNA]</scope>
    <source>
        <strain evidence="2">JMC-PN-2008</strain>
    </source>
</reference>
<comment type="caution">
    <text evidence="2">The sequence shown here is derived from an EMBL/GenBank/DDBJ whole genome shotgun (WGS) entry which is preliminary data.</text>
</comment>
<dbReference type="AlphaFoldDB" id="A0AAN8AUV8"/>